<dbReference type="Gene3D" id="2.40.40.10">
    <property type="entry name" value="RlpA-like domain"/>
    <property type="match status" value="1"/>
</dbReference>
<protein>
    <submittedName>
        <fullName evidence="3">RlpA-like double-psi beta-barrel-protein domain-containing protein-containing protein</fullName>
    </submittedName>
</protein>
<proteinExistence type="predicted"/>
<evidence type="ECO:0000313" key="4">
    <source>
        <dbReference type="Proteomes" id="UP001281003"/>
    </source>
</evidence>
<feature type="non-terminal residue" evidence="3">
    <location>
        <position position="102"/>
    </location>
</feature>
<dbReference type="SUPFAM" id="SSF50685">
    <property type="entry name" value="Barwin-like endoglucanases"/>
    <property type="match status" value="1"/>
</dbReference>
<keyword evidence="1" id="KW-0732">Signal</keyword>
<name>A0AAE0UAV6_SORBR</name>
<feature type="domain" description="RlpA-like protein double-psi beta-barrel" evidence="2">
    <location>
        <begin position="44"/>
        <end position="96"/>
    </location>
</feature>
<dbReference type="PANTHER" id="PTHR31836:SF28">
    <property type="entry name" value="SRCR DOMAIN-CONTAINING PROTEIN-RELATED"/>
    <property type="match status" value="1"/>
</dbReference>
<sequence length="102" mass="10834">SGRFTYFNPGLGACGWWHGDNDLVVALNAAQFDVATPPDGNPNHNAFCGRKIKASYNGKSVTVAVVDRCPGCPWGGLDLSPAAFKKLAGLEVGVLQGTWEWV</sequence>
<dbReference type="Proteomes" id="UP001281003">
    <property type="component" value="Unassembled WGS sequence"/>
</dbReference>
<dbReference type="InterPro" id="IPR036908">
    <property type="entry name" value="RlpA-like_sf"/>
</dbReference>
<comment type="caution">
    <text evidence="3">The sequence shown here is derived from an EMBL/GenBank/DDBJ whole genome shotgun (WGS) entry which is preliminary data.</text>
</comment>
<evidence type="ECO:0000256" key="1">
    <source>
        <dbReference type="ARBA" id="ARBA00022729"/>
    </source>
</evidence>
<feature type="non-terminal residue" evidence="3">
    <location>
        <position position="1"/>
    </location>
</feature>
<dbReference type="PANTHER" id="PTHR31836">
    <property type="match status" value="1"/>
</dbReference>
<evidence type="ECO:0000313" key="3">
    <source>
        <dbReference type="EMBL" id="KAK3396985.1"/>
    </source>
</evidence>
<dbReference type="AlphaFoldDB" id="A0AAE0UAV6"/>
<gene>
    <name evidence="3" type="ORF">B0T20DRAFT_321062</name>
</gene>
<accession>A0AAE0UAV6</accession>
<organism evidence="3 4">
    <name type="scientific">Sordaria brevicollis</name>
    <dbReference type="NCBI Taxonomy" id="83679"/>
    <lineage>
        <taxon>Eukaryota</taxon>
        <taxon>Fungi</taxon>
        <taxon>Dikarya</taxon>
        <taxon>Ascomycota</taxon>
        <taxon>Pezizomycotina</taxon>
        <taxon>Sordariomycetes</taxon>
        <taxon>Sordariomycetidae</taxon>
        <taxon>Sordariales</taxon>
        <taxon>Sordariaceae</taxon>
        <taxon>Sordaria</taxon>
    </lineage>
</organism>
<evidence type="ECO:0000259" key="2">
    <source>
        <dbReference type="Pfam" id="PF03330"/>
    </source>
</evidence>
<dbReference type="Pfam" id="PF03330">
    <property type="entry name" value="DPBB_1"/>
    <property type="match status" value="1"/>
</dbReference>
<reference evidence="3" key="2">
    <citation type="submission" date="2023-07" db="EMBL/GenBank/DDBJ databases">
        <authorList>
            <consortium name="Lawrence Berkeley National Laboratory"/>
            <person name="Haridas S."/>
            <person name="Hensen N."/>
            <person name="Bonometti L."/>
            <person name="Westerberg I."/>
            <person name="Brannstrom I.O."/>
            <person name="Guillou S."/>
            <person name="Cros-Aarteil S."/>
            <person name="Calhoun S."/>
            <person name="Kuo A."/>
            <person name="Mondo S."/>
            <person name="Pangilinan J."/>
            <person name="Riley R."/>
            <person name="LaButti K."/>
            <person name="Andreopoulos B."/>
            <person name="Lipzen A."/>
            <person name="Chen C."/>
            <person name="Yanf M."/>
            <person name="Daum C."/>
            <person name="Ng V."/>
            <person name="Clum A."/>
            <person name="Steindorff A."/>
            <person name="Ohm R."/>
            <person name="Martin F."/>
            <person name="Silar P."/>
            <person name="Natvig D."/>
            <person name="Lalanne C."/>
            <person name="Gautier V."/>
            <person name="Ament-velasquez S.L."/>
            <person name="Kruys A."/>
            <person name="Hutchinson M.I."/>
            <person name="Powell A.J."/>
            <person name="Barry K."/>
            <person name="Miller A.N."/>
            <person name="Grigoriev I.V."/>
            <person name="Debuchy R."/>
            <person name="Gladieux P."/>
            <person name="Thoren M.H."/>
            <person name="Johannesson H."/>
        </authorList>
    </citation>
    <scope>NUCLEOTIDE SEQUENCE</scope>
    <source>
        <strain evidence="3">FGSC 1904</strain>
    </source>
</reference>
<dbReference type="EMBL" id="JAUTDP010000008">
    <property type="protein sequence ID" value="KAK3396985.1"/>
    <property type="molecule type" value="Genomic_DNA"/>
</dbReference>
<reference evidence="3" key="1">
    <citation type="journal article" date="2023" name="Mol. Phylogenet. Evol.">
        <title>Genome-scale phylogeny and comparative genomics of the fungal order Sordariales.</title>
        <authorList>
            <person name="Hensen N."/>
            <person name="Bonometti L."/>
            <person name="Westerberg I."/>
            <person name="Brannstrom I.O."/>
            <person name="Guillou S."/>
            <person name="Cros-Aarteil S."/>
            <person name="Calhoun S."/>
            <person name="Haridas S."/>
            <person name="Kuo A."/>
            <person name="Mondo S."/>
            <person name="Pangilinan J."/>
            <person name="Riley R."/>
            <person name="LaButti K."/>
            <person name="Andreopoulos B."/>
            <person name="Lipzen A."/>
            <person name="Chen C."/>
            <person name="Yan M."/>
            <person name="Daum C."/>
            <person name="Ng V."/>
            <person name="Clum A."/>
            <person name="Steindorff A."/>
            <person name="Ohm R.A."/>
            <person name="Martin F."/>
            <person name="Silar P."/>
            <person name="Natvig D.O."/>
            <person name="Lalanne C."/>
            <person name="Gautier V."/>
            <person name="Ament-Velasquez S.L."/>
            <person name="Kruys A."/>
            <person name="Hutchinson M.I."/>
            <person name="Powell A.J."/>
            <person name="Barry K."/>
            <person name="Miller A.N."/>
            <person name="Grigoriev I.V."/>
            <person name="Debuchy R."/>
            <person name="Gladieux P."/>
            <person name="Hiltunen Thoren M."/>
            <person name="Johannesson H."/>
        </authorList>
    </citation>
    <scope>NUCLEOTIDE SEQUENCE</scope>
    <source>
        <strain evidence="3">FGSC 1904</strain>
    </source>
</reference>
<keyword evidence="4" id="KW-1185">Reference proteome</keyword>
<dbReference type="InterPro" id="IPR009009">
    <property type="entry name" value="RlpA-like_DPBB"/>
</dbReference>
<dbReference type="InterPro" id="IPR051477">
    <property type="entry name" value="Expansin_CellWall"/>
</dbReference>
<dbReference type="CDD" id="cd22191">
    <property type="entry name" value="DPBB_RlpA_EXP_N-like"/>
    <property type="match status" value="1"/>
</dbReference>